<dbReference type="RefSeq" id="WP_152122484.1">
    <property type="nucleotide sequence ID" value="NZ_WELI01000001.1"/>
</dbReference>
<proteinExistence type="predicted"/>
<gene>
    <name evidence="2" type="ORF">F5984_02475</name>
</gene>
<evidence type="ECO:0000313" key="3">
    <source>
        <dbReference type="Proteomes" id="UP000488299"/>
    </source>
</evidence>
<evidence type="ECO:0000256" key="1">
    <source>
        <dbReference type="SAM" id="SignalP"/>
    </source>
</evidence>
<sequence>MTKQLTRFGLLLLALCLLTTLSQAQRTPVVVHINGHPIDFRLFSLSSRGVLALYELGSESKKRQPIPFKAYLRRGDTDILPMSGAESGQQYALPLNELLPLARYGDLLILEPTQPKHTAGDRNRSGKQVIPLKPFNFFGFAFAKNDGC</sequence>
<feature type="chain" id="PRO_5029551092" evidence="1">
    <location>
        <begin position="25"/>
        <end position="148"/>
    </location>
</feature>
<accession>A0A7J5U4R7</accession>
<reference evidence="2 3" key="1">
    <citation type="submission" date="2019-10" db="EMBL/GenBank/DDBJ databases">
        <title>Rudanella paleaurantiibacter sp. nov., isolated from sludge.</title>
        <authorList>
            <person name="Xu S.Q."/>
        </authorList>
    </citation>
    <scope>NUCLEOTIDE SEQUENCE [LARGE SCALE GENOMIC DNA]</scope>
    <source>
        <strain evidence="2 3">HX-22-17</strain>
    </source>
</reference>
<keyword evidence="1" id="KW-0732">Signal</keyword>
<evidence type="ECO:0000313" key="2">
    <source>
        <dbReference type="EMBL" id="KAB7732834.1"/>
    </source>
</evidence>
<keyword evidence="3" id="KW-1185">Reference proteome</keyword>
<comment type="caution">
    <text evidence="2">The sequence shown here is derived from an EMBL/GenBank/DDBJ whole genome shotgun (WGS) entry which is preliminary data.</text>
</comment>
<name>A0A7J5U4R7_9BACT</name>
<dbReference type="Proteomes" id="UP000488299">
    <property type="component" value="Unassembled WGS sequence"/>
</dbReference>
<organism evidence="2 3">
    <name type="scientific">Rudanella paleaurantiibacter</name>
    <dbReference type="NCBI Taxonomy" id="2614655"/>
    <lineage>
        <taxon>Bacteria</taxon>
        <taxon>Pseudomonadati</taxon>
        <taxon>Bacteroidota</taxon>
        <taxon>Cytophagia</taxon>
        <taxon>Cytophagales</taxon>
        <taxon>Cytophagaceae</taxon>
        <taxon>Rudanella</taxon>
    </lineage>
</organism>
<protein>
    <submittedName>
        <fullName evidence="2">Uncharacterized protein</fullName>
    </submittedName>
</protein>
<feature type="signal peptide" evidence="1">
    <location>
        <begin position="1"/>
        <end position="24"/>
    </location>
</feature>
<dbReference type="EMBL" id="WELI01000001">
    <property type="protein sequence ID" value="KAB7732834.1"/>
    <property type="molecule type" value="Genomic_DNA"/>
</dbReference>
<dbReference type="AlphaFoldDB" id="A0A7J5U4R7"/>